<dbReference type="Gene3D" id="3.40.50.1240">
    <property type="entry name" value="Phosphoglycerate mutase-like"/>
    <property type="match status" value="1"/>
</dbReference>
<dbReference type="Proteomes" id="UP000682202">
    <property type="component" value="Chromosome"/>
</dbReference>
<dbReference type="InterPro" id="IPR038332">
    <property type="entry name" value="PPE_sf"/>
</dbReference>
<dbReference type="RefSeq" id="WP_211696231.1">
    <property type="nucleotide sequence ID" value="NZ_CP046600.1"/>
</dbReference>
<evidence type="ECO:0000259" key="1">
    <source>
        <dbReference type="Pfam" id="PF00934"/>
    </source>
</evidence>
<feature type="domain" description="PE" evidence="1">
    <location>
        <begin position="4"/>
        <end position="94"/>
    </location>
</feature>
<dbReference type="Pfam" id="PF00934">
    <property type="entry name" value="PE"/>
    <property type="match status" value="1"/>
</dbReference>
<sequence>MSFVLAVPDVLETAAADVTRIGSVVGAGNVAAAASTTRVAAAAADEVSVAIASLFGAHAEGYQAAAAQAAAYHQQFVRILSTAAASYVSTEAAAAASMQAAAGAVSIPAQAVLPLIGTGANPLDVIGVAVSQGFQTAVYGPIHAAGQAWISSPVGETVNPIINGPTNALLGRDLIGNGAAGTAADPAGGAGGFLFGDGGAGYSPTGGVGAVPAGAGGSAGLIGNGGPGGIGFDGGTGGLGGNGGLLMGNGGIGGAGGDTAVAGAFGGAGGFGGQALLFGNGASGGAGGIGPAGDGLAGAFGRGGFFIGDGGTGSLAIPGNGQTIVIDFVRHGETDANVADLLNTAVPGPPLNATGLLEAAAVAGVLGPQGPYAAIFDSQLLRTQMTAAPLEMATGLTAQILPALNEIQAGVFEDFPQVSPAGLLIAMSPAAWIFGFPLLPMLAPGSADFNGVVFNTGFTGALETIYTTSLANPVVAASGDITSVAYSSAGTISTGVMMNVENPNPLLVLTESLPNTGVVVVEGSPEAGWTLVSWNGVPVGPANLPTSLFVDVRDLITAPQYAAWDIGLSLFTGDPATIINAVHDGAEQVGTALVEFPFEVAKSISGAVHGNIALV</sequence>
<dbReference type="CDD" id="cd07067">
    <property type="entry name" value="HP_PGM_like"/>
    <property type="match status" value="1"/>
</dbReference>
<dbReference type="InterPro" id="IPR048996">
    <property type="entry name" value="PGRS_rpt"/>
</dbReference>
<name>A0A975K0F3_9MYCO</name>
<dbReference type="Pfam" id="PF21526">
    <property type="entry name" value="PGRS"/>
    <property type="match status" value="1"/>
</dbReference>
<evidence type="ECO:0000313" key="2">
    <source>
        <dbReference type="EMBL" id="QUR68660.1"/>
    </source>
</evidence>
<accession>A0A975K0F3</accession>
<proteinExistence type="predicted"/>
<dbReference type="InterPro" id="IPR029033">
    <property type="entry name" value="His_PPase_superfam"/>
</dbReference>
<gene>
    <name evidence="2" type="ORF">F6B93_17645</name>
</gene>
<dbReference type="SMART" id="SM00855">
    <property type="entry name" value="PGAM"/>
    <property type="match status" value="1"/>
</dbReference>
<organism evidence="2 3">
    <name type="scientific">Mycobacterium spongiae</name>
    <dbReference type="NCBI Taxonomy" id="886343"/>
    <lineage>
        <taxon>Bacteria</taxon>
        <taxon>Bacillati</taxon>
        <taxon>Actinomycetota</taxon>
        <taxon>Actinomycetes</taxon>
        <taxon>Mycobacteriales</taxon>
        <taxon>Mycobacteriaceae</taxon>
        <taxon>Mycobacterium</taxon>
    </lineage>
</organism>
<dbReference type="InterPro" id="IPR000084">
    <property type="entry name" value="PE-PGRS_N"/>
</dbReference>
<dbReference type="KEGG" id="mspg:F6B93_17645"/>
<reference evidence="2" key="1">
    <citation type="submission" date="2019-12" db="EMBL/GenBank/DDBJ databases">
        <title>Mycobacterium spongiae sp. nov.</title>
        <authorList>
            <person name="Stinear T."/>
        </authorList>
    </citation>
    <scope>NUCLEOTIDE SEQUENCE</scope>
    <source>
        <strain evidence="2">FSD4b-SM</strain>
    </source>
</reference>
<keyword evidence="3" id="KW-1185">Reference proteome</keyword>
<dbReference type="AlphaFoldDB" id="A0A975K0F3"/>
<protein>
    <submittedName>
        <fullName evidence="2">PE domain-containing protein</fullName>
    </submittedName>
</protein>
<dbReference type="SUPFAM" id="SSF53254">
    <property type="entry name" value="Phosphoglycerate mutase-like"/>
    <property type="match status" value="1"/>
</dbReference>
<dbReference type="Gene3D" id="1.10.287.850">
    <property type="entry name" value="HP0062-like domain"/>
    <property type="match status" value="1"/>
</dbReference>
<dbReference type="InterPro" id="IPR013078">
    <property type="entry name" value="His_Pase_superF_clade-1"/>
</dbReference>
<dbReference type="EMBL" id="CP046600">
    <property type="protein sequence ID" value="QUR68660.1"/>
    <property type="molecule type" value="Genomic_DNA"/>
</dbReference>
<evidence type="ECO:0000313" key="3">
    <source>
        <dbReference type="Proteomes" id="UP000682202"/>
    </source>
</evidence>
<dbReference type="Pfam" id="PF00300">
    <property type="entry name" value="His_Phos_1"/>
    <property type="match status" value="1"/>
</dbReference>
<dbReference type="SUPFAM" id="SSF140459">
    <property type="entry name" value="PE/PPE dimer-like"/>
    <property type="match status" value="1"/>
</dbReference>